<comment type="function">
    <text evidence="5">Demethylates proteins that have been reversibly carboxymethylated.</text>
</comment>
<dbReference type="InterPro" id="IPR000073">
    <property type="entry name" value="AB_hydrolase_1"/>
</dbReference>
<evidence type="ECO:0000256" key="5">
    <source>
        <dbReference type="PIRNR" id="PIRNR022950"/>
    </source>
</evidence>
<evidence type="ECO:0000313" key="9">
    <source>
        <dbReference type="RefSeq" id="XP_022257385.1"/>
    </source>
</evidence>
<evidence type="ECO:0000259" key="7">
    <source>
        <dbReference type="Pfam" id="PF12697"/>
    </source>
</evidence>
<evidence type="ECO:0000256" key="3">
    <source>
        <dbReference type="ARBA" id="ARBA00022801"/>
    </source>
</evidence>
<dbReference type="InterPro" id="IPR029058">
    <property type="entry name" value="AB_hydrolase_fold"/>
</dbReference>
<accession>A0ABM1TNC9</accession>
<dbReference type="PANTHER" id="PTHR14189">
    <property type="entry name" value="PROTEIN PHOSPHATASE METHYLESTERASE-1 RELATED"/>
    <property type="match status" value="1"/>
</dbReference>
<evidence type="ECO:0000313" key="8">
    <source>
        <dbReference type="Proteomes" id="UP000694941"/>
    </source>
</evidence>
<feature type="compositionally biased region" description="Polar residues" evidence="6">
    <location>
        <begin position="175"/>
        <end position="188"/>
    </location>
</feature>
<feature type="domain" description="AB hydrolase-1" evidence="7">
    <location>
        <begin position="4"/>
        <end position="283"/>
    </location>
</feature>
<evidence type="ECO:0000256" key="2">
    <source>
        <dbReference type="ARBA" id="ARBA00022487"/>
    </source>
</evidence>
<dbReference type="InterPro" id="IPR016812">
    <property type="entry name" value="PPase_methylesterase_euk"/>
</dbReference>
<dbReference type="GeneID" id="106473190"/>
<name>A0ABM1TNC9_LIMPO</name>
<evidence type="ECO:0000256" key="1">
    <source>
        <dbReference type="ARBA" id="ARBA00008645"/>
    </source>
</evidence>
<dbReference type="Pfam" id="PF12697">
    <property type="entry name" value="Abhydrolase_6"/>
    <property type="match status" value="1"/>
</dbReference>
<dbReference type="EC" id="3.1.1.-" evidence="5"/>
<reference evidence="9" key="1">
    <citation type="submission" date="2025-08" db="UniProtKB">
        <authorList>
            <consortium name="RefSeq"/>
        </authorList>
    </citation>
    <scope>IDENTIFICATION</scope>
    <source>
        <tissue evidence="9">Muscle</tissue>
    </source>
</reference>
<gene>
    <name evidence="9" type="primary">LOC106473190</name>
</gene>
<keyword evidence="3 5" id="KW-0378">Hydrolase</keyword>
<dbReference type="SUPFAM" id="SSF53474">
    <property type="entry name" value="alpha/beta-Hydrolases"/>
    <property type="match status" value="1"/>
</dbReference>
<keyword evidence="8" id="KW-1185">Reference proteome</keyword>
<sequence>MVECQVAAIDIRGHGETTTNNDEDLSAETLAKDIGDVLQAMYEDEEPPPVILVGHSMGGALAVHTAYNEHIPSIIGLVVIDVVEGTAMDALQSMQGVLRGRPTLFSSLEKAIEWCIRSGQVRNLESARVSMPGQLKSVSAGAPATSILKDGEIPDHCSSLLQTHAILEENEDGGQFQQDSNESVTTSHSPEKVFKPPHQTYASARYTWRIDLSKTEKYWAGWFKGLSSMFLSCSPPKMLLLAGIDRLDKDLTIGQMQGKFQMQVLPQCGHAVHEDVPDKVAEAIATFMVRHRFTSPSSDFSWTFPAC</sequence>
<dbReference type="RefSeq" id="XP_022257385.1">
    <property type="nucleotide sequence ID" value="XM_022401677.1"/>
</dbReference>
<organism evidence="8 9">
    <name type="scientific">Limulus polyphemus</name>
    <name type="common">Atlantic horseshoe crab</name>
    <dbReference type="NCBI Taxonomy" id="6850"/>
    <lineage>
        <taxon>Eukaryota</taxon>
        <taxon>Metazoa</taxon>
        <taxon>Ecdysozoa</taxon>
        <taxon>Arthropoda</taxon>
        <taxon>Chelicerata</taxon>
        <taxon>Merostomata</taxon>
        <taxon>Xiphosura</taxon>
        <taxon>Limulidae</taxon>
        <taxon>Limulus</taxon>
    </lineage>
</organism>
<comment type="catalytic activity">
    <reaction evidence="4">
        <text>[phosphatase 2A protein]-C-terminal L-leucine methyl ester + H2O = [phosphatase 2A protein]-C-terminal L-leucine + methanol + H(+)</text>
        <dbReference type="Rhea" id="RHEA:48548"/>
        <dbReference type="Rhea" id="RHEA-COMP:12134"/>
        <dbReference type="Rhea" id="RHEA-COMP:12135"/>
        <dbReference type="ChEBI" id="CHEBI:15377"/>
        <dbReference type="ChEBI" id="CHEBI:15378"/>
        <dbReference type="ChEBI" id="CHEBI:17790"/>
        <dbReference type="ChEBI" id="CHEBI:90516"/>
        <dbReference type="ChEBI" id="CHEBI:90517"/>
        <dbReference type="EC" id="3.1.1.89"/>
    </reaction>
</comment>
<evidence type="ECO:0000256" key="4">
    <source>
        <dbReference type="ARBA" id="ARBA00049203"/>
    </source>
</evidence>
<feature type="region of interest" description="Disordered" evidence="6">
    <location>
        <begin position="173"/>
        <end position="195"/>
    </location>
</feature>
<comment type="similarity">
    <text evidence="1 5">Belongs to the AB hydrolase superfamily.</text>
</comment>
<dbReference type="Gene3D" id="3.40.50.1820">
    <property type="entry name" value="alpha/beta hydrolase"/>
    <property type="match status" value="1"/>
</dbReference>
<proteinExistence type="inferred from homology"/>
<protein>
    <recommendedName>
        <fullName evidence="5">Protein phosphatase methylesterase 1</fullName>
        <shortName evidence="5">PME-1</shortName>
        <ecNumber evidence="5">3.1.1.-</ecNumber>
    </recommendedName>
</protein>
<dbReference type="PANTHER" id="PTHR14189:SF0">
    <property type="entry name" value="PROTEIN PHOSPHATASE METHYLESTERASE 1"/>
    <property type="match status" value="1"/>
</dbReference>
<dbReference type="Proteomes" id="UP000694941">
    <property type="component" value="Unplaced"/>
</dbReference>
<evidence type="ECO:0000256" key="6">
    <source>
        <dbReference type="SAM" id="MobiDB-lite"/>
    </source>
</evidence>
<dbReference type="PIRSF" id="PIRSF022950">
    <property type="entry name" value="PPase_methylesterase_euk"/>
    <property type="match status" value="1"/>
</dbReference>
<keyword evidence="2 5" id="KW-0719">Serine esterase</keyword>